<dbReference type="EMBL" id="LAZR01067270">
    <property type="protein sequence ID" value="KKK51927.1"/>
    <property type="molecule type" value="Genomic_DNA"/>
</dbReference>
<sequence>MQTNVPMVFEVINDRGVRLKSYEILKGKLLGQIDKDELDALKLNELWEDQVRKINEFKDDEIDNFFIYYLRSRFADTVGEARNFDRDYHRVMFTPDLNEDKIPL</sequence>
<dbReference type="AlphaFoldDB" id="A0A0F8W5G2"/>
<proteinExistence type="predicted"/>
<organism evidence="1">
    <name type="scientific">marine sediment metagenome</name>
    <dbReference type="NCBI Taxonomy" id="412755"/>
    <lineage>
        <taxon>unclassified sequences</taxon>
        <taxon>metagenomes</taxon>
        <taxon>ecological metagenomes</taxon>
    </lineage>
</organism>
<comment type="caution">
    <text evidence="1">The sequence shown here is derived from an EMBL/GenBank/DDBJ whole genome shotgun (WGS) entry which is preliminary data.</text>
</comment>
<reference evidence="1" key="1">
    <citation type="journal article" date="2015" name="Nature">
        <title>Complex archaea that bridge the gap between prokaryotes and eukaryotes.</title>
        <authorList>
            <person name="Spang A."/>
            <person name="Saw J.H."/>
            <person name="Jorgensen S.L."/>
            <person name="Zaremba-Niedzwiedzka K."/>
            <person name="Martijn J."/>
            <person name="Lind A.E."/>
            <person name="van Eijk R."/>
            <person name="Schleper C."/>
            <person name="Guy L."/>
            <person name="Ettema T.J."/>
        </authorList>
    </citation>
    <scope>NUCLEOTIDE SEQUENCE</scope>
</reference>
<name>A0A0F8W5G2_9ZZZZ</name>
<gene>
    <name evidence="1" type="ORF">LCGC14_3110060</name>
</gene>
<protein>
    <submittedName>
        <fullName evidence="1">Uncharacterized protein</fullName>
    </submittedName>
</protein>
<evidence type="ECO:0000313" key="1">
    <source>
        <dbReference type="EMBL" id="KKK51927.1"/>
    </source>
</evidence>
<accession>A0A0F8W5G2</accession>